<gene>
    <name evidence="3" type="ORF">JIN78_07500</name>
</gene>
<keyword evidence="4" id="KW-1185">Reference proteome</keyword>
<feature type="compositionally biased region" description="Low complexity" evidence="1">
    <location>
        <begin position="137"/>
        <end position="168"/>
    </location>
</feature>
<sequence>MKFTSLILLASVLSVSAQAPRKDPLNKYRQLWDNSLVTEKPVVDPGPVEAPPNELDDYVLAGWTQTGNGYLVSLINTKDPKERQTIAPGMPNEKNFQVLDVKRDPTNYKSTQILITMGPHKRWIGYEDKFLTLQQPPAATPQPAQQQAQPPIPTNNNNARSNNNNNSQENRRQPRVRRVPVPPQN</sequence>
<comment type="caution">
    <text evidence="3">The sequence shown here is derived from an EMBL/GenBank/DDBJ whole genome shotgun (WGS) entry which is preliminary data.</text>
</comment>
<dbReference type="RefSeq" id="WP_200391336.1">
    <property type="nucleotide sequence ID" value="NZ_JAENIO010000015.1"/>
</dbReference>
<evidence type="ECO:0000256" key="1">
    <source>
        <dbReference type="SAM" id="MobiDB-lite"/>
    </source>
</evidence>
<reference evidence="3" key="1">
    <citation type="submission" date="2021-01" db="EMBL/GenBank/DDBJ databases">
        <title>Modified the classification status of verrucomicrobia.</title>
        <authorList>
            <person name="Feng X."/>
        </authorList>
    </citation>
    <scope>NUCLEOTIDE SEQUENCE</scope>
    <source>
        <strain evidence="3">KCTC 12986</strain>
    </source>
</reference>
<organism evidence="3 4">
    <name type="scientific">Roseibacillus ishigakijimensis</name>
    <dbReference type="NCBI Taxonomy" id="454146"/>
    <lineage>
        <taxon>Bacteria</taxon>
        <taxon>Pseudomonadati</taxon>
        <taxon>Verrucomicrobiota</taxon>
        <taxon>Verrucomicrobiia</taxon>
        <taxon>Verrucomicrobiales</taxon>
        <taxon>Verrucomicrobiaceae</taxon>
        <taxon>Roseibacillus</taxon>
    </lineage>
</organism>
<dbReference type="AlphaFoldDB" id="A0A934VMF7"/>
<name>A0A934VMF7_9BACT</name>
<accession>A0A934VMF7</accession>
<dbReference type="EMBL" id="JAENIO010000015">
    <property type="protein sequence ID" value="MBK1833900.1"/>
    <property type="molecule type" value="Genomic_DNA"/>
</dbReference>
<feature type="region of interest" description="Disordered" evidence="1">
    <location>
        <begin position="137"/>
        <end position="185"/>
    </location>
</feature>
<evidence type="ECO:0000313" key="3">
    <source>
        <dbReference type="EMBL" id="MBK1833900.1"/>
    </source>
</evidence>
<feature type="chain" id="PRO_5037749164" evidence="2">
    <location>
        <begin position="20"/>
        <end position="185"/>
    </location>
</feature>
<dbReference type="Proteomes" id="UP000604083">
    <property type="component" value="Unassembled WGS sequence"/>
</dbReference>
<protein>
    <submittedName>
        <fullName evidence="3">Uncharacterized protein</fullName>
    </submittedName>
</protein>
<feature type="signal peptide" evidence="2">
    <location>
        <begin position="1"/>
        <end position="19"/>
    </location>
</feature>
<evidence type="ECO:0000313" key="4">
    <source>
        <dbReference type="Proteomes" id="UP000604083"/>
    </source>
</evidence>
<proteinExistence type="predicted"/>
<evidence type="ECO:0000256" key="2">
    <source>
        <dbReference type="SAM" id="SignalP"/>
    </source>
</evidence>
<keyword evidence="2" id="KW-0732">Signal</keyword>